<dbReference type="PANTHER" id="PTHR10036:SF3">
    <property type="entry name" value="PROTEIN SLEEPLESS-RELATED"/>
    <property type="match status" value="1"/>
</dbReference>
<sequence length="142" mass="16779">MENTIFVLKSVFILFFINSCSTLQCYVCEDQDSNNGKCLTTVDQCRPEYDMCQTEIKWGTMPYWQAGADKQFYISKRCATKQQCEKTMKKYMPRCTHVWYEDWKCSECCAGDKCNYFIMSSATNCRATLISFFLFIFIIYLR</sequence>
<dbReference type="VEuPathDB" id="VectorBase:RPRC000679"/>
<feature type="signal peptide" evidence="4">
    <location>
        <begin position="1"/>
        <end position="22"/>
    </location>
</feature>
<dbReference type="RefSeq" id="XP_073984472.1">
    <property type="nucleotide sequence ID" value="XM_074128371.1"/>
</dbReference>
<dbReference type="AlphaFoldDB" id="T1H9H6"/>
<name>T1H9H6_RHOPR</name>
<keyword evidence="1 4" id="KW-0732">Signal</keyword>
<evidence type="ECO:0000313" key="6">
    <source>
        <dbReference type="Proteomes" id="UP000015103"/>
    </source>
</evidence>
<evidence type="ECO:0000256" key="1">
    <source>
        <dbReference type="ARBA" id="ARBA00022729"/>
    </source>
</evidence>
<dbReference type="EMBL" id="ACPB03015090">
    <property type="status" value="NOT_ANNOTATED_CDS"/>
    <property type="molecule type" value="Genomic_DNA"/>
</dbReference>
<evidence type="ECO:0000256" key="3">
    <source>
        <dbReference type="SAM" id="Phobius"/>
    </source>
</evidence>
<dbReference type="InParanoid" id="T1H9H6"/>
<dbReference type="Proteomes" id="UP000015103">
    <property type="component" value="Unassembled WGS sequence"/>
</dbReference>
<evidence type="ECO:0000256" key="4">
    <source>
        <dbReference type="SAM" id="SignalP"/>
    </source>
</evidence>
<dbReference type="EnsemblMetazoa" id="RPRC000679-RA">
    <property type="protein sequence ID" value="RPRC000679-PA"/>
    <property type="gene ID" value="RPRC000679"/>
</dbReference>
<feature type="chain" id="PRO_5037217644" evidence="4">
    <location>
        <begin position="23"/>
        <end position="142"/>
    </location>
</feature>
<proteinExistence type="predicted"/>
<keyword evidence="6" id="KW-1185">Reference proteome</keyword>
<dbReference type="GeneID" id="141454283"/>
<protein>
    <submittedName>
        <fullName evidence="5">Uncharacterized protein</fullName>
    </submittedName>
</protein>
<keyword evidence="3" id="KW-0472">Membrane</keyword>
<feature type="transmembrane region" description="Helical" evidence="3">
    <location>
        <begin position="116"/>
        <end position="141"/>
    </location>
</feature>
<dbReference type="HOGENOM" id="CLU_146225_1_0_1"/>
<evidence type="ECO:0000313" key="5">
    <source>
        <dbReference type="EnsemblMetazoa" id="RPRC000679-PA"/>
    </source>
</evidence>
<organism evidence="5 6">
    <name type="scientific">Rhodnius prolixus</name>
    <name type="common">Triatomid bug</name>
    <dbReference type="NCBI Taxonomy" id="13249"/>
    <lineage>
        <taxon>Eukaryota</taxon>
        <taxon>Metazoa</taxon>
        <taxon>Ecdysozoa</taxon>
        <taxon>Arthropoda</taxon>
        <taxon>Hexapoda</taxon>
        <taxon>Insecta</taxon>
        <taxon>Pterygota</taxon>
        <taxon>Neoptera</taxon>
        <taxon>Paraneoptera</taxon>
        <taxon>Hemiptera</taxon>
        <taxon>Heteroptera</taxon>
        <taxon>Panheteroptera</taxon>
        <taxon>Cimicomorpha</taxon>
        <taxon>Reduviidae</taxon>
        <taxon>Triatominae</taxon>
        <taxon>Rhodnius</taxon>
    </lineage>
</organism>
<dbReference type="FunCoup" id="T1H9H6">
    <property type="interactions" value="128"/>
</dbReference>
<keyword evidence="3" id="KW-1133">Transmembrane helix</keyword>
<accession>T1H9H6</accession>
<dbReference type="InterPro" id="IPR045860">
    <property type="entry name" value="Snake_toxin-like_sf"/>
</dbReference>
<keyword evidence="3" id="KW-0812">Transmembrane</keyword>
<keyword evidence="2" id="KW-1015">Disulfide bond</keyword>
<dbReference type="SUPFAM" id="SSF57302">
    <property type="entry name" value="Snake toxin-like"/>
    <property type="match status" value="1"/>
</dbReference>
<evidence type="ECO:0000256" key="2">
    <source>
        <dbReference type="ARBA" id="ARBA00023157"/>
    </source>
</evidence>
<dbReference type="STRING" id="13249.T1H9H6"/>
<dbReference type="PANTHER" id="PTHR10036">
    <property type="entry name" value="CD59 GLYCOPROTEIN"/>
    <property type="match status" value="1"/>
</dbReference>
<reference evidence="5" key="1">
    <citation type="submission" date="2015-05" db="UniProtKB">
        <authorList>
            <consortium name="EnsemblMetazoa"/>
        </authorList>
    </citation>
    <scope>IDENTIFICATION</scope>
</reference>
<dbReference type="CDD" id="cd23599">
    <property type="entry name" value="TFP_LU_ECD_Cold"/>
    <property type="match status" value="1"/>
</dbReference>
<dbReference type="eggNOG" id="KOG1286">
    <property type="taxonomic scope" value="Eukaryota"/>
</dbReference>